<dbReference type="SUPFAM" id="SSF51316">
    <property type="entry name" value="Mss4-like"/>
    <property type="match status" value="1"/>
</dbReference>
<dbReference type="GO" id="GO:0046872">
    <property type="term" value="F:metal ion binding"/>
    <property type="evidence" value="ECO:0007669"/>
    <property type="project" value="UniProtKB-KW"/>
</dbReference>
<evidence type="ECO:0000256" key="1">
    <source>
        <dbReference type="ARBA" id="ARBA00005495"/>
    </source>
</evidence>
<dbReference type="EMBL" id="LKBA01000025">
    <property type="protein sequence ID" value="KPN61660.1"/>
    <property type="molecule type" value="Genomic_DNA"/>
</dbReference>
<dbReference type="PANTHER" id="PTHR33337:SF40">
    <property type="entry name" value="CENP-V_GFA DOMAIN-CONTAINING PROTEIN-RELATED"/>
    <property type="match status" value="1"/>
</dbReference>
<dbReference type="STRING" id="154981.AKJ29_03365"/>
<dbReference type="Pfam" id="PF04828">
    <property type="entry name" value="GFA"/>
    <property type="match status" value="1"/>
</dbReference>
<dbReference type="Gene3D" id="3.90.1590.10">
    <property type="entry name" value="glutathione-dependent formaldehyde- activating enzyme (gfa)"/>
    <property type="match status" value="1"/>
</dbReference>
<protein>
    <submittedName>
        <fullName evidence="6">Aldehyde-activating protein</fullName>
    </submittedName>
</protein>
<evidence type="ECO:0000313" key="7">
    <source>
        <dbReference type="Proteomes" id="UP000050471"/>
    </source>
</evidence>
<comment type="similarity">
    <text evidence="1">Belongs to the Gfa family.</text>
</comment>
<sequence length="126" mass="13315">MKVLNGSCLCGAITFSTDAKPKGASMCHCSQCRKQSGGIWSSAQVPVQEITITGPVSWYQASPQANRGSCPTCGAFLFWQGVGEDNISVSLGAVDGPTGLVLEKHIFVADKGDYYQIADGLPQEDQ</sequence>
<comment type="caution">
    <text evidence="6">The sequence shown here is derived from an EMBL/GenBank/DDBJ whole genome shotgun (WGS) entry which is preliminary data.</text>
</comment>
<evidence type="ECO:0000256" key="4">
    <source>
        <dbReference type="ARBA" id="ARBA00023239"/>
    </source>
</evidence>
<dbReference type="InterPro" id="IPR006913">
    <property type="entry name" value="CENP-V/GFA"/>
</dbReference>
<keyword evidence="2" id="KW-0479">Metal-binding</keyword>
<reference evidence="6 7" key="1">
    <citation type="submission" date="2015-09" db="EMBL/GenBank/DDBJ databases">
        <title>Draft genome sequence of Aliiroseovarius crassostreae CV919-312TSm, the causative agent of Roseovarius Oyster Disease (formerly Juvenile Oyster Disease).</title>
        <authorList>
            <person name="Kessner L."/>
            <person name="Spinard E."/>
            <person name="Nelson D."/>
        </authorList>
    </citation>
    <scope>NUCLEOTIDE SEQUENCE [LARGE SCALE GENOMIC DNA]</scope>
    <source>
        <strain evidence="6 7">CV919-312</strain>
    </source>
</reference>
<keyword evidence="4" id="KW-0456">Lyase</keyword>
<dbReference type="OrthoDB" id="9807246at2"/>
<evidence type="ECO:0000313" key="6">
    <source>
        <dbReference type="EMBL" id="KPN61660.1"/>
    </source>
</evidence>
<evidence type="ECO:0000256" key="2">
    <source>
        <dbReference type="ARBA" id="ARBA00022723"/>
    </source>
</evidence>
<gene>
    <name evidence="6" type="ORF">AKJ29_03365</name>
</gene>
<keyword evidence="7" id="KW-1185">Reference proteome</keyword>
<accession>A0A0P7ICN6</accession>
<keyword evidence="3" id="KW-0862">Zinc</keyword>
<proteinExistence type="inferred from homology"/>
<name>A0A0P7ICN6_9RHOB</name>
<dbReference type="Proteomes" id="UP000050471">
    <property type="component" value="Unassembled WGS sequence"/>
</dbReference>
<dbReference type="GO" id="GO:0016846">
    <property type="term" value="F:carbon-sulfur lyase activity"/>
    <property type="evidence" value="ECO:0007669"/>
    <property type="project" value="InterPro"/>
</dbReference>
<evidence type="ECO:0000256" key="3">
    <source>
        <dbReference type="ARBA" id="ARBA00022833"/>
    </source>
</evidence>
<dbReference type="PROSITE" id="PS51891">
    <property type="entry name" value="CENP_V_GFA"/>
    <property type="match status" value="1"/>
</dbReference>
<dbReference type="PANTHER" id="PTHR33337">
    <property type="entry name" value="GFA DOMAIN-CONTAINING PROTEIN"/>
    <property type="match status" value="1"/>
</dbReference>
<evidence type="ECO:0000259" key="5">
    <source>
        <dbReference type="PROSITE" id="PS51891"/>
    </source>
</evidence>
<organism evidence="6 7">
    <name type="scientific">Aliiroseovarius crassostreae</name>
    <dbReference type="NCBI Taxonomy" id="154981"/>
    <lineage>
        <taxon>Bacteria</taxon>
        <taxon>Pseudomonadati</taxon>
        <taxon>Pseudomonadota</taxon>
        <taxon>Alphaproteobacteria</taxon>
        <taxon>Rhodobacterales</taxon>
        <taxon>Paracoccaceae</taxon>
        <taxon>Aliiroseovarius</taxon>
    </lineage>
</organism>
<dbReference type="AlphaFoldDB" id="A0A0P7ICN6"/>
<feature type="domain" description="CENP-V/GFA" evidence="5">
    <location>
        <begin position="4"/>
        <end position="116"/>
    </location>
</feature>
<dbReference type="InterPro" id="IPR011057">
    <property type="entry name" value="Mss4-like_sf"/>
</dbReference>